<reference evidence="1 2" key="1">
    <citation type="submission" date="2014-07" db="EMBL/GenBank/DDBJ databases">
        <title>Draft Genome Sequences of Environmental Pseudomonas syringae strains.</title>
        <authorList>
            <person name="Baltrus D.A."/>
            <person name="Berge O."/>
            <person name="Morris C."/>
        </authorList>
    </citation>
    <scope>NUCLEOTIDE SEQUENCE [LARGE SCALE GENOMIC DNA]</scope>
    <source>
        <strain evidence="1 2">GAW0119</strain>
    </source>
</reference>
<keyword evidence="2" id="KW-1185">Reference proteome</keyword>
<dbReference type="OrthoDB" id="6892877at2"/>
<comment type="caution">
    <text evidence="1">The sequence shown here is derived from an EMBL/GenBank/DDBJ whole genome shotgun (WGS) entry which is preliminary data.</text>
</comment>
<dbReference type="AlphaFoldDB" id="A0A085VPB5"/>
<organism evidence="1 2">
    <name type="scientific">Pseudomonas syringae</name>
    <dbReference type="NCBI Taxonomy" id="317"/>
    <lineage>
        <taxon>Bacteria</taxon>
        <taxon>Pseudomonadati</taxon>
        <taxon>Pseudomonadota</taxon>
        <taxon>Gammaproteobacteria</taxon>
        <taxon>Pseudomonadales</taxon>
        <taxon>Pseudomonadaceae</taxon>
        <taxon>Pseudomonas</taxon>
    </lineage>
</organism>
<sequence length="124" mass="13870">MTELQHTATNPEVYERLINRLGLALETASVAIRLRDELPEELELRGLSRAEFDFIEAYLNKGAVVADGDLNRAEPKGSSNVSRESAEAVPMLSRSAKVIWLKDRKRCATSAKLSRHSSSNLFKR</sequence>
<dbReference type="EMBL" id="JPQU01000019">
    <property type="protein sequence ID" value="KFE57278.1"/>
    <property type="molecule type" value="Genomic_DNA"/>
</dbReference>
<protein>
    <submittedName>
        <fullName evidence="1">Uncharacterized protein</fullName>
    </submittedName>
</protein>
<proteinExistence type="predicted"/>
<accession>A0A085VPB5</accession>
<dbReference type="PATRIC" id="fig|317.175.peg.877"/>
<gene>
    <name evidence="1" type="ORF">IV01_04140</name>
</gene>
<dbReference type="Proteomes" id="UP000028631">
    <property type="component" value="Unassembled WGS sequence"/>
</dbReference>
<dbReference type="RefSeq" id="WP_032626369.1">
    <property type="nucleotide sequence ID" value="NZ_JPQU01000019.1"/>
</dbReference>
<name>A0A085VPB5_PSESX</name>
<evidence type="ECO:0000313" key="2">
    <source>
        <dbReference type="Proteomes" id="UP000028631"/>
    </source>
</evidence>
<evidence type="ECO:0000313" key="1">
    <source>
        <dbReference type="EMBL" id="KFE57278.1"/>
    </source>
</evidence>